<evidence type="ECO:0000256" key="3">
    <source>
        <dbReference type="ARBA" id="ARBA00043265"/>
    </source>
</evidence>
<dbReference type="InterPro" id="IPR050199">
    <property type="entry name" value="IgHV"/>
</dbReference>
<dbReference type="EMBL" id="JAUCMX010000132">
    <property type="protein sequence ID" value="KAK3506156.1"/>
    <property type="molecule type" value="Genomic_DNA"/>
</dbReference>
<keyword evidence="1" id="KW-0391">Immunity</keyword>
<dbReference type="SUPFAM" id="SSF48726">
    <property type="entry name" value="Immunoglobulin"/>
    <property type="match status" value="1"/>
</dbReference>
<dbReference type="InterPro" id="IPR013106">
    <property type="entry name" value="Ig_V-set"/>
</dbReference>
<organism evidence="5 6">
    <name type="scientific">Hemibagrus guttatus</name>
    <dbReference type="NCBI Taxonomy" id="175788"/>
    <lineage>
        <taxon>Eukaryota</taxon>
        <taxon>Metazoa</taxon>
        <taxon>Chordata</taxon>
        <taxon>Craniata</taxon>
        <taxon>Vertebrata</taxon>
        <taxon>Euteleostomi</taxon>
        <taxon>Actinopterygii</taxon>
        <taxon>Neopterygii</taxon>
        <taxon>Teleostei</taxon>
        <taxon>Ostariophysi</taxon>
        <taxon>Siluriformes</taxon>
        <taxon>Bagridae</taxon>
        <taxon>Hemibagrus</taxon>
    </lineage>
</organism>
<dbReference type="GO" id="GO:0003824">
    <property type="term" value="F:catalytic activity"/>
    <property type="evidence" value="ECO:0007669"/>
    <property type="project" value="InterPro"/>
</dbReference>
<dbReference type="GO" id="GO:0005576">
    <property type="term" value="C:extracellular region"/>
    <property type="evidence" value="ECO:0007669"/>
    <property type="project" value="UniProtKB-ARBA"/>
</dbReference>
<keyword evidence="6" id="KW-1185">Reference proteome</keyword>
<feature type="domain" description="Immunoglobulin V-set" evidence="4">
    <location>
        <begin position="19"/>
        <end position="102"/>
    </location>
</feature>
<dbReference type="InterPro" id="IPR036691">
    <property type="entry name" value="Endo/exonu/phosph_ase_sf"/>
</dbReference>
<dbReference type="PANTHER" id="PTHR23266">
    <property type="entry name" value="IMMUNOGLOBULIN HEAVY CHAIN"/>
    <property type="match status" value="1"/>
</dbReference>
<comment type="caution">
    <text evidence="5">The sequence shown here is derived from an EMBL/GenBank/DDBJ whole genome shotgun (WGS) entry which is preliminary data.</text>
</comment>
<dbReference type="InterPro" id="IPR013783">
    <property type="entry name" value="Ig-like_fold"/>
</dbReference>
<feature type="non-terminal residue" evidence="5">
    <location>
        <position position="1"/>
    </location>
</feature>
<dbReference type="SMART" id="SM00406">
    <property type="entry name" value="IGv"/>
    <property type="match status" value="1"/>
</dbReference>
<dbReference type="Gene3D" id="3.60.10.10">
    <property type="entry name" value="Endonuclease/exonuclease/phosphatase"/>
    <property type="match status" value="1"/>
</dbReference>
<dbReference type="Pfam" id="PF14529">
    <property type="entry name" value="Exo_endo_phos_2"/>
    <property type="match status" value="1"/>
</dbReference>
<proteinExistence type="predicted"/>
<evidence type="ECO:0000256" key="1">
    <source>
        <dbReference type="ARBA" id="ARBA00022859"/>
    </source>
</evidence>
<evidence type="ECO:0000313" key="5">
    <source>
        <dbReference type="EMBL" id="KAK3506156.1"/>
    </source>
</evidence>
<accession>A0AAE0PQ54</accession>
<sequence length="351" mass="38877">SYGQSLTSSASVVKRPGESVTLSCTVSGFSMSSYWMGWIRQKPGQGLEWIGYIDGGTGTTFAQSLQGQFSITKDTNKNMLYLEVKSLKAEDTARLRYNTCDQQRAAWVYSESGRAGELSYPEFPGLINLDCLHLPGRIIKASVRRIPFLGSGTQLLERGWTLFFSGVPHGERRQAGVGLLIAPQLSHYVLEFSPVNERVVSLRLRARDRYLTVVSAYGPNDSVEYPTFLETLRGVLEGALTGDSIVLLGDFNAHVGNNSDTWRGVIGRNGPPDLNSSGVLLLDFCASHSLSITNTMFKHKGVHQYMWYQDTLGWRSMIDLVIVSSDLRPHVLNTQLRRGAELSTDHHLVVS</sequence>
<dbReference type="InterPro" id="IPR005135">
    <property type="entry name" value="Endo/exonuclease/phosphatase"/>
</dbReference>
<reference evidence="5" key="1">
    <citation type="submission" date="2023-06" db="EMBL/GenBank/DDBJ databases">
        <title>Male Hemibagrus guttatus genome.</title>
        <authorList>
            <person name="Bian C."/>
        </authorList>
    </citation>
    <scope>NUCLEOTIDE SEQUENCE</scope>
    <source>
        <strain evidence="5">Male_cb2023</strain>
        <tissue evidence="5">Muscle</tissue>
    </source>
</reference>
<dbReference type="Proteomes" id="UP001274896">
    <property type="component" value="Unassembled WGS sequence"/>
</dbReference>
<dbReference type="AlphaFoldDB" id="A0AAE0PQ54"/>
<dbReference type="InterPro" id="IPR036179">
    <property type="entry name" value="Ig-like_dom_sf"/>
</dbReference>
<dbReference type="Pfam" id="PF07686">
    <property type="entry name" value="V-set"/>
    <property type="match status" value="1"/>
</dbReference>
<evidence type="ECO:0000259" key="4">
    <source>
        <dbReference type="SMART" id="SM00406"/>
    </source>
</evidence>
<evidence type="ECO:0000313" key="6">
    <source>
        <dbReference type="Proteomes" id="UP001274896"/>
    </source>
</evidence>
<dbReference type="GO" id="GO:0002250">
    <property type="term" value="P:adaptive immune response"/>
    <property type="evidence" value="ECO:0007669"/>
    <property type="project" value="UniProtKB-KW"/>
</dbReference>
<protein>
    <recommendedName>
        <fullName evidence="4">Immunoglobulin V-set domain-containing protein</fullName>
    </recommendedName>
</protein>
<dbReference type="Gene3D" id="2.60.40.10">
    <property type="entry name" value="Immunoglobulins"/>
    <property type="match status" value="1"/>
</dbReference>
<keyword evidence="3" id="KW-1280">Immunoglobulin</keyword>
<dbReference type="GO" id="GO:0019814">
    <property type="term" value="C:immunoglobulin complex"/>
    <property type="evidence" value="ECO:0007669"/>
    <property type="project" value="UniProtKB-KW"/>
</dbReference>
<keyword evidence="2" id="KW-1064">Adaptive immunity</keyword>
<dbReference type="SUPFAM" id="SSF56219">
    <property type="entry name" value="DNase I-like"/>
    <property type="match status" value="1"/>
</dbReference>
<name>A0AAE0PQ54_9TELE</name>
<gene>
    <name evidence="5" type="ORF">QTP70_018389</name>
</gene>
<evidence type="ECO:0000256" key="2">
    <source>
        <dbReference type="ARBA" id="ARBA00023130"/>
    </source>
</evidence>